<evidence type="ECO:0000313" key="4">
    <source>
        <dbReference type="Ensembl" id="ENSPNAP00000010439.2"/>
    </source>
</evidence>
<dbReference type="RefSeq" id="XP_017547920.2">
    <property type="nucleotide sequence ID" value="XM_017692431.2"/>
</dbReference>
<dbReference type="Gene3D" id="3.30.70.330">
    <property type="match status" value="1"/>
</dbReference>
<protein>
    <recommendedName>
        <fullName evidence="3">RRM domain-containing protein</fullName>
    </recommendedName>
</protein>
<evidence type="ECO:0000313" key="5">
    <source>
        <dbReference type="Proteomes" id="UP001501920"/>
    </source>
</evidence>
<dbReference type="CTD" id="375316"/>
<reference evidence="4 5" key="1">
    <citation type="submission" date="2020-10" db="EMBL/GenBank/DDBJ databases">
        <title>Pygocentrus nattereri (red-bellied piranha) genome, fPygNat1, primary haplotype.</title>
        <authorList>
            <person name="Myers G."/>
            <person name="Meyer A."/>
            <person name="Karagic N."/>
            <person name="Pippel M."/>
            <person name="Winkler S."/>
            <person name="Tracey A."/>
            <person name="Wood J."/>
            <person name="Formenti G."/>
            <person name="Howe K."/>
            <person name="Fedrigo O."/>
            <person name="Jarvis E.D."/>
        </authorList>
    </citation>
    <scope>NUCLEOTIDE SEQUENCE [LARGE SCALE GENOMIC DNA]</scope>
</reference>
<dbReference type="GO" id="GO:0003723">
    <property type="term" value="F:RNA binding"/>
    <property type="evidence" value="ECO:0007669"/>
    <property type="project" value="UniProtKB-UniRule"/>
</dbReference>
<feature type="region of interest" description="Disordered" evidence="2">
    <location>
        <begin position="747"/>
        <end position="767"/>
    </location>
</feature>
<keyword evidence="1" id="KW-0694">RNA-binding</keyword>
<reference evidence="4" key="2">
    <citation type="submission" date="2025-08" db="UniProtKB">
        <authorList>
            <consortium name="Ensembl"/>
        </authorList>
    </citation>
    <scope>IDENTIFICATION</scope>
</reference>
<feature type="compositionally biased region" description="Polar residues" evidence="2">
    <location>
        <begin position="440"/>
        <end position="450"/>
    </location>
</feature>
<name>A0A3B4CIW4_PYGNA</name>
<reference evidence="4" key="3">
    <citation type="submission" date="2025-09" db="UniProtKB">
        <authorList>
            <consortium name="Ensembl"/>
        </authorList>
    </citation>
    <scope>IDENTIFICATION</scope>
</reference>
<feature type="region of interest" description="Disordered" evidence="2">
    <location>
        <begin position="357"/>
        <end position="399"/>
    </location>
</feature>
<keyword evidence="5" id="KW-1185">Reference proteome</keyword>
<sequence>MWYPPSVLVPCYLEPYSRRASDVSTTTVMWQLKPFEQQLYLATNGIIGFRDPSLYVEDGRKFLLNKSVFDLVNVSRFLELTDPKLLGWYLSLPAEDRKLIQEEGGFFQFLQRHPALEVTRHIVHLKQQVLGNHITLPATDMSSKLNKSRHPTFYGASQCLNCGTGCIPGAKKCRRCNTPILNLQENVCISEEEKSLGLLPNSVKEELNLLKAKRHEGSVRSLDQLGHVKSTSDTLSAAWIASANRCQQALDDTPAAQNSPYQQETYSTEAQYLSQLWEEGMWNDATEVFKDPVPQADVSLDMELERQGSTLKSDQEQALIDTSADFLHLNQETLPEYYSLNSTGLEQTSAQWSDVTESLQPGHSDSLMATKGSTKVSSVDEPVEDSTAPGPENCTFPDSVSCNSSEWTDYTEDYQDLSNDDNSGCDPKTDEYHDVADEVPSSSGALVSNPSLSGSGSGSKQRTPIRVPEESCFLSGQSELNIRPTGSCQKCEGSPVPLGVSKAVDATGDFRCCFTSTQATETVRNTFVKPCRDVALGTESFTINCEQETQTLQVSTSEKCVITEVRMSDLDALSEEFEYLKMMEEELKYLKKKMASPGCDEGPGSTGPRNACGCGAVHRARQAELHLLALQFVMCQQHCWRCFYTSPLGETALHRTEALPGGMLQTLKTLEDDYLKMKRMILGGIHLDDLEPLSVDTCRITTGARYSPTLACLGDPLKEASSSSDIDAEDQLDQASQVFNMETIDGGLRKTTSPQDNAAISSESKGDGSKRCRAVFVLNQESGVSSDTKPGVPKDVNSSEAWFDAEEELGCDDRCSKEEKQTGQYDKGDIKMEHKGDRNGNADQSSFLYVTNLPSNVTECDLLLWLERYHASQVTTFNKNRTAVVIVKSPSDAEKAVREMNGQSIQGHTIHVEHIHGSAAGSQNPIKALCAERFPAAYKARPAGEGLHMHGSKNDFQSSRPLRCSLDRLINIDNKPTASGTCVPEHYATMGSFDTLMARLSERHPKVSRQRIVGALLELRAKHQGSLSGLPLKAIADMASGLLTQQCTAK</sequence>
<dbReference type="Proteomes" id="UP001501920">
    <property type="component" value="Chromosome 6"/>
</dbReference>
<feature type="compositionally biased region" description="Basic and acidic residues" evidence="2">
    <location>
        <begin position="427"/>
        <end position="436"/>
    </location>
</feature>
<evidence type="ECO:0000256" key="1">
    <source>
        <dbReference type="PROSITE-ProRule" id="PRU00176"/>
    </source>
</evidence>
<feature type="domain" description="RRM" evidence="3">
    <location>
        <begin position="846"/>
        <end position="917"/>
    </location>
</feature>
<dbReference type="GeneTree" id="ENSGT00940000177452"/>
<dbReference type="OrthoDB" id="9941526at2759"/>
<dbReference type="InterPro" id="IPR035979">
    <property type="entry name" value="RBD_domain_sf"/>
</dbReference>
<feature type="compositionally biased region" description="Polar residues" evidence="2">
    <location>
        <begin position="750"/>
        <end position="763"/>
    </location>
</feature>
<dbReference type="SUPFAM" id="SSF54928">
    <property type="entry name" value="RNA-binding domain, RBD"/>
    <property type="match status" value="1"/>
</dbReference>
<organism evidence="4 5">
    <name type="scientific">Pygocentrus nattereri</name>
    <name type="common">Red-bellied piranha</name>
    <dbReference type="NCBI Taxonomy" id="42514"/>
    <lineage>
        <taxon>Eukaryota</taxon>
        <taxon>Metazoa</taxon>
        <taxon>Chordata</taxon>
        <taxon>Craniata</taxon>
        <taxon>Vertebrata</taxon>
        <taxon>Euteleostomi</taxon>
        <taxon>Actinopterygii</taxon>
        <taxon>Neopterygii</taxon>
        <taxon>Teleostei</taxon>
        <taxon>Ostariophysi</taxon>
        <taxon>Characiformes</taxon>
        <taxon>Characoidei</taxon>
        <taxon>Pygocentrus</taxon>
    </lineage>
</organism>
<dbReference type="SMART" id="SM00360">
    <property type="entry name" value="RRM"/>
    <property type="match status" value="1"/>
</dbReference>
<dbReference type="InterPro" id="IPR012677">
    <property type="entry name" value="Nucleotide-bd_a/b_plait_sf"/>
</dbReference>
<evidence type="ECO:0000256" key="2">
    <source>
        <dbReference type="SAM" id="MobiDB-lite"/>
    </source>
</evidence>
<dbReference type="Ensembl" id="ENSPNAT00000017094.2">
    <property type="protein sequence ID" value="ENSPNAP00000010439.2"/>
    <property type="gene ID" value="ENSPNAG00000015981.2"/>
</dbReference>
<proteinExistence type="predicted"/>
<dbReference type="OMA" id="TEVRMSD"/>
<dbReference type="STRING" id="42514.ENSPNAP00000010439"/>
<feature type="region of interest" description="Disordered" evidence="2">
    <location>
        <begin position="413"/>
        <end position="466"/>
    </location>
</feature>
<dbReference type="AlphaFoldDB" id="A0A3B4CIW4"/>
<dbReference type="GeneID" id="108424399"/>
<accession>A0A3B4CIW4</accession>
<dbReference type="InterPro" id="IPR000504">
    <property type="entry name" value="RRM_dom"/>
</dbReference>
<dbReference type="PANTHER" id="PTHR17550">
    <property type="entry name" value="E3 UBIQUITIN-PROTEIN LIGASE TTC3"/>
    <property type="match status" value="1"/>
</dbReference>
<dbReference type="Pfam" id="PF00076">
    <property type="entry name" value="RRM_1"/>
    <property type="match status" value="1"/>
</dbReference>
<dbReference type="PANTHER" id="PTHR17550:SF7">
    <property type="entry name" value="RNA-BINDING PROTEIN 44"/>
    <property type="match status" value="1"/>
</dbReference>
<dbReference type="PROSITE" id="PS50102">
    <property type="entry name" value="RRM"/>
    <property type="match status" value="1"/>
</dbReference>
<evidence type="ECO:0000259" key="3">
    <source>
        <dbReference type="PROSITE" id="PS50102"/>
    </source>
</evidence>